<dbReference type="GO" id="GO:0003677">
    <property type="term" value="F:DNA binding"/>
    <property type="evidence" value="ECO:0007669"/>
    <property type="project" value="InterPro"/>
</dbReference>
<dbReference type="Gene3D" id="4.10.240.10">
    <property type="entry name" value="Zn(2)-C6 fungal-type DNA-binding domain"/>
    <property type="match status" value="1"/>
</dbReference>
<sequence>MEDTLKRKRVRQACDFCRSRKAKCDGAQPRCTSCFQQNEVCVYTSSSKRRGLPTGYIHGLERRNALFQSLLVRLLNTVETTPTADIESLLLKLLSDPEERLAITGGCSKFQRQWKESPYAGLFDQLVQDEVVAEPVEKRKPENVVFPSFDTEEWEPISLQYHGLSGLISGFSAKTIALYNQLLAPGTVSPFRVGSIFHVRSSTLKSPPAEIFLFPANARKLVDVYFQMVHPWFPMVNRFPIIRYIHQSGEKPLQDFNMTALVWTILALGQASAEGYVDALSKSLAAFYARNAILSLENSPASTIETIQSMLLVGFYHYGAGNWDYSWVLVSSASRMAIDVRLINSTERLDENVVLNKVDCDTRERTWSSVYVLNTLLSSRMGRSPLIRASDWPTPVVNEDGWEEWDAWREYVADGPCLLFDSGRCLSTHNALLRVMSLVNMAITSSLDVAPAHKDTLRLSLISVEYVERCLQDWIIHLPPYCQLDATLVAGVAKSPPFVVGLHLIYNLTLCILGVRLGSLENLEFTRPLVIRRDQCYTRGVLGSLNILEKISPEKFAQIPFVDYYLTLSMSSPELLSLDAAVKEAVLGKFSAMLQQAKSGSVPCQITAKLMDITRSGKGETRLLLFRDVLNPVPSEMEKAKDPPPPEPVRPSLFGSFARFDDQTELGTFGSKFKETTTFSRNDLLATINPTLLPLDELAAQSMATNDVVTNDDLDVFMLDTDFQRDESRVDQFLKNLGYVGGSMTALGMNMELPEGENQVQQGR</sequence>
<reference evidence="5" key="1">
    <citation type="submission" date="2016-05" db="EMBL/GenBank/DDBJ databases">
        <title>Comparative genomics of biotechnologically important yeasts.</title>
        <authorList>
            <consortium name="DOE Joint Genome Institute"/>
            <person name="Riley R."/>
            <person name="Haridas S."/>
            <person name="Wolfe K.H."/>
            <person name="Lopes M.R."/>
            <person name="Hittinger C.T."/>
            <person name="Goker M."/>
            <person name="Salamov A."/>
            <person name="Wisecaver J."/>
            <person name="Long T.M."/>
            <person name="Aerts A.L."/>
            <person name="Barry K."/>
            <person name="Choi C."/>
            <person name="Clum A."/>
            <person name="Coughlan A.Y."/>
            <person name="Deshpande S."/>
            <person name="Douglass A.P."/>
            <person name="Hanson S.J."/>
            <person name="Klenk H.-P."/>
            <person name="Labutti K."/>
            <person name="Lapidus A."/>
            <person name="Lindquist E."/>
            <person name="Lipzen A."/>
            <person name="Meier-Kolthoff J.P."/>
            <person name="Ohm R.A."/>
            <person name="Otillar R.P."/>
            <person name="Pangilinan J."/>
            <person name="Peng Y."/>
            <person name="Rokas A."/>
            <person name="Rosa C.A."/>
            <person name="Scheuner C."/>
            <person name="Sibirny A.A."/>
            <person name="Slot J.C."/>
            <person name="Stielow J.B."/>
            <person name="Sun H."/>
            <person name="Kurtzman C.P."/>
            <person name="Blackwell M."/>
            <person name="Grigoriev I.V."/>
            <person name="Jeffries T.W."/>
        </authorList>
    </citation>
    <scope>NUCLEOTIDE SEQUENCE [LARGE SCALE GENOMIC DNA]</scope>
    <source>
        <strain evidence="5">NRRL Y-12698</strain>
    </source>
</reference>
<dbReference type="InterPro" id="IPR036864">
    <property type="entry name" value="Zn2-C6_fun-type_DNA-bd_sf"/>
</dbReference>
<dbReference type="SMART" id="SM00906">
    <property type="entry name" value="Fungal_trans"/>
    <property type="match status" value="1"/>
</dbReference>
<dbReference type="RefSeq" id="XP_018988596.1">
    <property type="nucleotide sequence ID" value="XM_019127828.1"/>
</dbReference>
<dbReference type="GO" id="GO:0008270">
    <property type="term" value="F:zinc ion binding"/>
    <property type="evidence" value="ECO:0007669"/>
    <property type="project" value="InterPro"/>
</dbReference>
<dbReference type="Pfam" id="PF04082">
    <property type="entry name" value="Fungal_trans"/>
    <property type="match status" value="1"/>
</dbReference>
<proteinExistence type="predicted"/>
<evidence type="ECO:0000313" key="4">
    <source>
        <dbReference type="EMBL" id="ODQ83268.1"/>
    </source>
</evidence>
<feature type="domain" description="Zn(2)-C6 fungal-type" evidence="3">
    <location>
        <begin position="13"/>
        <end position="43"/>
    </location>
</feature>
<dbReference type="AlphaFoldDB" id="A0A1E3R038"/>
<dbReference type="Proteomes" id="UP000094336">
    <property type="component" value="Unassembled WGS sequence"/>
</dbReference>
<dbReference type="GO" id="GO:0006351">
    <property type="term" value="P:DNA-templated transcription"/>
    <property type="evidence" value="ECO:0007669"/>
    <property type="project" value="InterPro"/>
</dbReference>
<dbReference type="PROSITE" id="PS00463">
    <property type="entry name" value="ZN2_CY6_FUNGAL_1"/>
    <property type="match status" value="1"/>
</dbReference>
<evidence type="ECO:0000256" key="1">
    <source>
        <dbReference type="ARBA" id="ARBA00022723"/>
    </source>
</evidence>
<keyword evidence="1" id="KW-0479">Metal-binding</keyword>
<evidence type="ECO:0000256" key="2">
    <source>
        <dbReference type="ARBA" id="ARBA00023242"/>
    </source>
</evidence>
<dbReference type="Pfam" id="PF00172">
    <property type="entry name" value="Zn_clus"/>
    <property type="match status" value="1"/>
</dbReference>
<dbReference type="STRING" id="984486.A0A1E3R038"/>
<dbReference type="GO" id="GO:0045944">
    <property type="term" value="P:positive regulation of transcription by RNA polymerase II"/>
    <property type="evidence" value="ECO:0007669"/>
    <property type="project" value="TreeGrafter"/>
</dbReference>
<dbReference type="PROSITE" id="PS50048">
    <property type="entry name" value="ZN2_CY6_FUNGAL_2"/>
    <property type="match status" value="1"/>
</dbReference>
<dbReference type="CDD" id="cd00067">
    <property type="entry name" value="GAL4"/>
    <property type="match status" value="1"/>
</dbReference>
<dbReference type="CDD" id="cd12148">
    <property type="entry name" value="fungal_TF_MHR"/>
    <property type="match status" value="1"/>
</dbReference>
<keyword evidence="5" id="KW-1185">Reference proteome</keyword>
<dbReference type="InterPro" id="IPR052783">
    <property type="entry name" value="Metabolic/Drug-Res_Regulator"/>
</dbReference>
<dbReference type="InterPro" id="IPR007219">
    <property type="entry name" value="XnlR_reg_dom"/>
</dbReference>
<name>A0A1E3R038_9ASCO</name>
<dbReference type="PANTHER" id="PTHR47655:SF2">
    <property type="entry name" value="QUINIC ACID UTILIZATION ACTIVATOR"/>
    <property type="match status" value="1"/>
</dbReference>
<dbReference type="InterPro" id="IPR001138">
    <property type="entry name" value="Zn2Cys6_DnaBD"/>
</dbReference>
<dbReference type="GO" id="GO:0000981">
    <property type="term" value="F:DNA-binding transcription factor activity, RNA polymerase II-specific"/>
    <property type="evidence" value="ECO:0007669"/>
    <property type="project" value="InterPro"/>
</dbReference>
<dbReference type="GeneID" id="30145681"/>
<dbReference type="OrthoDB" id="2534600at2759"/>
<keyword evidence="2" id="KW-0539">Nucleus</keyword>
<evidence type="ECO:0000259" key="3">
    <source>
        <dbReference type="PROSITE" id="PS50048"/>
    </source>
</evidence>
<dbReference type="SUPFAM" id="SSF57701">
    <property type="entry name" value="Zn2/Cys6 DNA-binding domain"/>
    <property type="match status" value="1"/>
</dbReference>
<dbReference type="SMART" id="SM00066">
    <property type="entry name" value="GAL4"/>
    <property type="match status" value="1"/>
</dbReference>
<dbReference type="EMBL" id="KV454426">
    <property type="protein sequence ID" value="ODQ83268.1"/>
    <property type="molecule type" value="Genomic_DNA"/>
</dbReference>
<gene>
    <name evidence="4" type="ORF">BABINDRAFT_159700</name>
</gene>
<protein>
    <recommendedName>
        <fullName evidence="3">Zn(2)-C6 fungal-type domain-containing protein</fullName>
    </recommendedName>
</protein>
<accession>A0A1E3R038</accession>
<organism evidence="4 5">
    <name type="scientific">Babjeviella inositovora NRRL Y-12698</name>
    <dbReference type="NCBI Taxonomy" id="984486"/>
    <lineage>
        <taxon>Eukaryota</taxon>
        <taxon>Fungi</taxon>
        <taxon>Dikarya</taxon>
        <taxon>Ascomycota</taxon>
        <taxon>Saccharomycotina</taxon>
        <taxon>Pichiomycetes</taxon>
        <taxon>Serinales incertae sedis</taxon>
        <taxon>Babjeviella</taxon>
    </lineage>
</organism>
<dbReference type="PANTHER" id="PTHR47655">
    <property type="entry name" value="QUINIC ACID UTILIZATION ACTIVATOR"/>
    <property type="match status" value="1"/>
</dbReference>
<evidence type="ECO:0000313" key="5">
    <source>
        <dbReference type="Proteomes" id="UP000094336"/>
    </source>
</evidence>